<accession>A0A8J6XLZ3</accession>
<organism evidence="1 2">
    <name type="scientific">Iningainema tapete BLCC-T55</name>
    <dbReference type="NCBI Taxonomy" id="2748662"/>
    <lineage>
        <taxon>Bacteria</taxon>
        <taxon>Bacillati</taxon>
        <taxon>Cyanobacteriota</taxon>
        <taxon>Cyanophyceae</taxon>
        <taxon>Nostocales</taxon>
        <taxon>Scytonemataceae</taxon>
        <taxon>Iningainema tapete</taxon>
    </lineage>
</organism>
<name>A0A8J6XLZ3_9CYAN</name>
<reference evidence="1" key="1">
    <citation type="submission" date="2020-09" db="EMBL/GenBank/DDBJ databases">
        <title>Iningainema tapete sp. nov. (Scytonemataceae, Cyanobacteria) from greenhouses in central Florida (USA) produces two types of nodularin with biosynthetic potential for microcystin-LR and anabaenopeptins.</title>
        <authorList>
            <person name="Berthold D.E."/>
            <person name="Lefler F.W."/>
            <person name="Huang I.-S."/>
            <person name="Abdulla H."/>
            <person name="Zimba P.V."/>
            <person name="Laughinghouse H.D. IV."/>
        </authorList>
    </citation>
    <scope>NUCLEOTIDE SEQUENCE</scope>
    <source>
        <strain evidence="1">BLCCT55</strain>
    </source>
</reference>
<gene>
    <name evidence="1" type="ORF">ICL16_12555</name>
</gene>
<dbReference type="InterPro" id="IPR025528">
    <property type="entry name" value="BrnA_antitoxin"/>
</dbReference>
<dbReference type="Pfam" id="PF14384">
    <property type="entry name" value="BrnA_antitoxin"/>
    <property type="match status" value="1"/>
</dbReference>
<evidence type="ECO:0000313" key="1">
    <source>
        <dbReference type="EMBL" id="MBD2772882.1"/>
    </source>
</evidence>
<dbReference type="AlphaFoldDB" id="A0A8J6XLZ3"/>
<evidence type="ECO:0000313" key="2">
    <source>
        <dbReference type="Proteomes" id="UP000629098"/>
    </source>
</evidence>
<keyword evidence="2" id="KW-1185">Reference proteome</keyword>
<protein>
    <submittedName>
        <fullName evidence="1">BrnA antitoxin family protein</fullName>
    </submittedName>
</protein>
<sequence>MNSNDSKNTSRTDWAALEAMTDDDIDYSDIPPLTDEFFQNATLRVPATQAQNMIQLDSDVMAWFRSQGRDYKELIHSVLRYHIETNSQI</sequence>
<comment type="caution">
    <text evidence="1">The sequence shown here is derived from an EMBL/GenBank/DDBJ whole genome shotgun (WGS) entry which is preliminary data.</text>
</comment>
<dbReference type="RefSeq" id="WP_190827981.1">
    <property type="nucleotide sequence ID" value="NZ_CAWPPI010000046.1"/>
</dbReference>
<dbReference type="EMBL" id="JACXAE010000046">
    <property type="protein sequence ID" value="MBD2772882.1"/>
    <property type="molecule type" value="Genomic_DNA"/>
</dbReference>
<dbReference type="Proteomes" id="UP000629098">
    <property type="component" value="Unassembled WGS sequence"/>
</dbReference>
<proteinExistence type="predicted"/>